<dbReference type="RefSeq" id="WP_174716727.1">
    <property type="nucleotide sequence ID" value="NZ_CP054569.1"/>
</dbReference>
<reference evidence="1 2" key="1">
    <citation type="submission" date="2020-05" db="EMBL/GenBank/DDBJ databases">
        <title>FDA dAtabase for Regulatory Grade micrObial Sequences (FDA-ARGOS): Supporting development and validation of Infectious Disease Dx tests.</title>
        <authorList>
            <person name="Sproer C."/>
            <person name="Gronow S."/>
            <person name="Severitt S."/>
            <person name="Schroder I."/>
            <person name="Tallon L."/>
            <person name="Sadzewicz L."/>
            <person name="Zhao X."/>
            <person name="Vavikolanu K."/>
            <person name="Mehta A."/>
            <person name="Aluvathingal J."/>
            <person name="Nadendla S."/>
            <person name="Myers T."/>
            <person name="Yan Y."/>
            <person name="Sichtig H."/>
        </authorList>
    </citation>
    <scope>NUCLEOTIDE SEQUENCE [LARGE SCALE GENOMIC DNA]</scope>
    <source>
        <strain evidence="1 2">FDAARGOS_787</strain>
    </source>
</reference>
<accession>A0A6N0JN83</accession>
<evidence type="ECO:0000313" key="1">
    <source>
        <dbReference type="EMBL" id="QKQ48514.1"/>
    </source>
</evidence>
<dbReference type="EMBL" id="CP054569">
    <property type="protein sequence ID" value="QKQ48514.1"/>
    <property type="molecule type" value="Genomic_DNA"/>
</dbReference>
<sequence>MTPLERLPTREEFDQALLAFVKPLEDALIADCTRRIAYGQDEELRRAAATTLLYEQWKAHQAAFDIESVQLVLGDPAIVSAWNSASRSVKWISGASAIERATQSLLDTKIVSLDYPADWIEPTIRQTLDERTALKTKWCVMTMAALREYFHDEGAVSRMNAARNRLDELQSAVRSGASAIREITQMVIDENASPTVLSDDAAEEAEGRIVRSLHLKMAQLNKTLPPTIRQGETARERLLMYRMCVAHGGLFRSQKPTAVYELLHARGVRTLDRRNVDRACQSFATRTKTRGPSEYRRLIEQIRQTSAGAARR</sequence>
<evidence type="ECO:0000313" key="2">
    <source>
        <dbReference type="Proteomes" id="UP000509782"/>
    </source>
</evidence>
<proteinExistence type="predicted"/>
<organism evidence="1 2">
    <name type="scientific">Achromobacter denitrificans</name>
    <name type="common">Alcaligenes denitrificans</name>
    <dbReference type="NCBI Taxonomy" id="32002"/>
    <lineage>
        <taxon>Bacteria</taxon>
        <taxon>Pseudomonadati</taxon>
        <taxon>Pseudomonadota</taxon>
        <taxon>Betaproteobacteria</taxon>
        <taxon>Burkholderiales</taxon>
        <taxon>Alcaligenaceae</taxon>
        <taxon>Achromobacter</taxon>
    </lineage>
</organism>
<dbReference type="Proteomes" id="UP000509782">
    <property type="component" value="Chromosome"/>
</dbReference>
<dbReference type="AlphaFoldDB" id="A0A6N0JN83"/>
<protein>
    <submittedName>
        <fullName evidence="1">Uncharacterized protein</fullName>
    </submittedName>
</protein>
<name>A0A6N0JN83_ACHDE</name>
<gene>
    <name evidence="1" type="ORF">FOC81_18165</name>
</gene>